<evidence type="ECO:0000256" key="1">
    <source>
        <dbReference type="SAM" id="MobiDB-lite"/>
    </source>
</evidence>
<dbReference type="Pfam" id="PF10067">
    <property type="entry name" value="DUF2306"/>
    <property type="match status" value="1"/>
</dbReference>
<feature type="transmembrane region" description="Helical" evidence="2">
    <location>
        <begin position="135"/>
        <end position="155"/>
    </location>
</feature>
<keyword evidence="4" id="KW-1185">Reference proteome</keyword>
<sequence>MFAPKKSLETISHTIGFQKTSNFLLFFIFAGALLGFSLARTPYLNVNGTFLSSAAPGEAYWYRQDYYNIGIHIHLISINPAGLLAIVQFVPVVRHKLLLFHRINGYVVVLLLLTGNVGAVMIARRAFGGTLATQAGVGVLAIGTTGSAVLAYININRLRIDRHRAWMLRCWFRAGSIITLRIIMIISVVIISQIGSYYIAMPSRQIEGAGGDMGMYAACREDAHGYAAVHANVQHPMGKEEVAAPFELSFCMALWLALLLHAAGVEMYLQLTASETERLRQVSFERQVERGMRSAVRDDGLASRHLLPGKTAVFEPPVQPDSASEVSKPAKALGWG</sequence>
<comment type="caution">
    <text evidence="3">The sequence shown here is derived from an EMBL/GenBank/DDBJ whole genome shotgun (WGS) entry which is preliminary data.</text>
</comment>
<keyword evidence="2" id="KW-0812">Transmembrane</keyword>
<feature type="transmembrane region" description="Helical" evidence="2">
    <location>
        <begin position="176"/>
        <end position="200"/>
    </location>
</feature>
<proteinExistence type="predicted"/>
<feature type="transmembrane region" description="Helical" evidence="2">
    <location>
        <begin position="21"/>
        <end position="39"/>
    </location>
</feature>
<protein>
    <recommendedName>
        <fullName evidence="5">Microtubule associated protein</fullName>
    </recommendedName>
</protein>
<evidence type="ECO:0000313" key="3">
    <source>
        <dbReference type="EMBL" id="KAK4494948.1"/>
    </source>
</evidence>
<dbReference type="Proteomes" id="UP001305779">
    <property type="component" value="Unassembled WGS sequence"/>
</dbReference>
<evidence type="ECO:0000313" key="4">
    <source>
        <dbReference type="Proteomes" id="UP001305779"/>
    </source>
</evidence>
<feature type="region of interest" description="Disordered" evidence="1">
    <location>
        <begin position="312"/>
        <end position="336"/>
    </location>
</feature>
<name>A0ABR0E148_ZASCE</name>
<dbReference type="EMBL" id="JAXOVC010000013">
    <property type="protein sequence ID" value="KAK4494948.1"/>
    <property type="molecule type" value="Genomic_DNA"/>
</dbReference>
<accession>A0ABR0E148</accession>
<organism evidence="3 4">
    <name type="scientific">Zasmidium cellare</name>
    <name type="common">Wine cellar mold</name>
    <name type="synonym">Racodium cellare</name>
    <dbReference type="NCBI Taxonomy" id="395010"/>
    <lineage>
        <taxon>Eukaryota</taxon>
        <taxon>Fungi</taxon>
        <taxon>Dikarya</taxon>
        <taxon>Ascomycota</taxon>
        <taxon>Pezizomycotina</taxon>
        <taxon>Dothideomycetes</taxon>
        <taxon>Dothideomycetidae</taxon>
        <taxon>Mycosphaerellales</taxon>
        <taxon>Mycosphaerellaceae</taxon>
        <taxon>Zasmidium</taxon>
    </lineage>
</organism>
<evidence type="ECO:0000256" key="2">
    <source>
        <dbReference type="SAM" id="Phobius"/>
    </source>
</evidence>
<reference evidence="3 4" key="1">
    <citation type="journal article" date="2023" name="G3 (Bethesda)">
        <title>A chromosome-level genome assembly of Zasmidium syzygii isolated from banana leaves.</title>
        <authorList>
            <person name="van Westerhoven A.C."/>
            <person name="Mehrabi R."/>
            <person name="Talebi R."/>
            <person name="Steentjes M.B.F."/>
            <person name="Corcolon B."/>
            <person name="Chong P.A."/>
            <person name="Kema G.H.J."/>
            <person name="Seidl M.F."/>
        </authorList>
    </citation>
    <scope>NUCLEOTIDE SEQUENCE [LARGE SCALE GENOMIC DNA]</scope>
    <source>
        <strain evidence="3 4">P124</strain>
    </source>
</reference>
<keyword evidence="2" id="KW-1133">Transmembrane helix</keyword>
<gene>
    <name evidence="3" type="ORF">PRZ48_014304</name>
</gene>
<feature type="transmembrane region" description="Helical" evidence="2">
    <location>
        <begin position="105"/>
        <end position="123"/>
    </location>
</feature>
<evidence type="ECO:0008006" key="5">
    <source>
        <dbReference type="Google" id="ProtNLM"/>
    </source>
</evidence>
<keyword evidence="2" id="KW-0472">Membrane</keyword>
<dbReference type="InterPro" id="IPR018750">
    <property type="entry name" value="DUF2306_membrane"/>
</dbReference>
<feature type="transmembrane region" description="Helical" evidence="2">
    <location>
        <begin position="71"/>
        <end position="93"/>
    </location>
</feature>